<gene>
    <name evidence="2" type="ORF">COV07_03230</name>
</gene>
<evidence type="ECO:0000313" key="2">
    <source>
        <dbReference type="EMBL" id="PIR46654.1"/>
    </source>
</evidence>
<organism evidence="2 3">
    <name type="scientific">Candidatus Vogelbacteria bacterium CG10_big_fil_rev_8_21_14_0_10_45_14</name>
    <dbReference type="NCBI Taxonomy" id="1975042"/>
    <lineage>
        <taxon>Bacteria</taxon>
        <taxon>Candidatus Vogeliibacteriota</taxon>
    </lineage>
</organism>
<comment type="caution">
    <text evidence="2">The sequence shown here is derived from an EMBL/GenBank/DDBJ whole genome shotgun (WGS) entry which is preliminary data.</text>
</comment>
<dbReference type="Gene3D" id="3.30.70.1290">
    <property type="entry name" value="Transposase IS200-like"/>
    <property type="match status" value="1"/>
</dbReference>
<dbReference type="GO" id="GO:0006313">
    <property type="term" value="P:DNA transposition"/>
    <property type="evidence" value="ECO:0007669"/>
    <property type="project" value="InterPro"/>
</dbReference>
<dbReference type="SUPFAM" id="SSF143422">
    <property type="entry name" value="Transposase IS200-like"/>
    <property type="match status" value="1"/>
</dbReference>
<dbReference type="AlphaFoldDB" id="A0A2H0RKW5"/>
<dbReference type="GO" id="GO:0003677">
    <property type="term" value="F:DNA binding"/>
    <property type="evidence" value="ECO:0007669"/>
    <property type="project" value="InterPro"/>
</dbReference>
<dbReference type="PANTHER" id="PTHR34322">
    <property type="entry name" value="TRANSPOSASE, Y1_TNP DOMAIN-CONTAINING"/>
    <property type="match status" value="1"/>
</dbReference>
<dbReference type="InterPro" id="IPR036515">
    <property type="entry name" value="Transposase_17_sf"/>
</dbReference>
<name>A0A2H0RKW5_9BACT</name>
<dbReference type="EMBL" id="PCYL01000033">
    <property type="protein sequence ID" value="PIR46654.1"/>
    <property type="molecule type" value="Genomic_DNA"/>
</dbReference>
<reference evidence="2 3" key="1">
    <citation type="submission" date="2017-09" db="EMBL/GenBank/DDBJ databases">
        <title>Depth-based differentiation of microbial function through sediment-hosted aquifers and enrichment of novel symbionts in the deep terrestrial subsurface.</title>
        <authorList>
            <person name="Probst A.J."/>
            <person name="Ladd B."/>
            <person name="Jarett J.K."/>
            <person name="Geller-Mcgrath D.E."/>
            <person name="Sieber C.M."/>
            <person name="Emerson J.B."/>
            <person name="Anantharaman K."/>
            <person name="Thomas B.C."/>
            <person name="Malmstrom R."/>
            <person name="Stieglmeier M."/>
            <person name="Klingl A."/>
            <person name="Woyke T."/>
            <person name="Ryan C.M."/>
            <person name="Banfield J.F."/>
        </authorList>
    </citation>
    <scope>NUCLEOTIDE SEQUENCE [LARGE SCALE GENOMIC DNA]</scope>
    <source>
        <strain evidence="2">CG10_big_fil_rev_8_21_14_0_10_45_14</strain>
    </source>
</reference>
<protein>
    <recommendedName>
        <fullName evidence="1">Transposase IS200-like domain-containing protein</fullName>
    </recommendedName>
</protein>
<dbReference type="SMART" id="SM01321">
    <property type="entry name" value="Y1_Tnp"/>
    <property type="match status" value="1"/>
</dbReference>
<evidence type="ECO:0000313" key="3">
    <source>
        <dbReference type="Proteomes" id="UP000230833"/>
    </source>
</evidence>
<evidence type="ECO:0000259" key="1">
    <source>
        <dbReference type="SMART" id="SM01321"/>
    </source>
</evidence>
<dbReference type="InterPro" id="IPR002686">
    <property type="entry name" value="Transposase_17"/>
</dbReference>
<dbReference type="PANTHER" id="PTHR34322:SF2">
    <property type="entry name" value="TRANSPOSASE IS200-LIKE DOMAIN-CONTAINING PROTEIN"/>
    <property type="match status" value="1"/>
</dbReference>
<feature type="domain" description="Transposase IS200-like" evidence="1">
    <location>
        <begin position="9"/>
        <end position="144"/>
    </location>
</feature>
<dbReference type="Proteomes" id="UP000230833">
    <property type="component" value="Unassembled WGS sequence"/>
</dbReference>
<dbReference type="GO" id="GO:0004803">
    <property type="term" value="F:transposase activity"/>
    <property type="evidence" value="ECO:0007669"/>
    <property type="project" value="InterPro"/>
</dbReference>
<accession>A0A2H0RKW5</accession>
<proteinExistence type="predicted"/>
<sequence>MDRGFNFEVDNIYHIYTRGVDRRIIYGGDPDFLLFQKLLFLCNSTMRFDVRELPIGMSVYDIKREETLVYIGAYAQMPNHIHLLLMEKVPGGISKFMSKTLTSYAKVFNAKMGRTGTLLERPFKAKHVDSDGYLANLYGYIPLNPIKLIDPAWKEKGIQDKRKAKEFLDNYRFSSYLDYMGVERPENKILNRDPFPPEFTKKSSFEHLISEFFSNPQ</sequence>